<accession>A0A147GSG4</accession>
<dbReference type="EMBL" id="LDSL01000081">
    <property type="protein sequence ID" value="KTT20541.1"/>
    <property type="molecule type" value="Genomic_DNA"/>
</dbReference>
<dbReference type="PROSITE" id="PS00166">
    <property type="entry name" value="ENOYL_COA_HYDRATASE"/>
    <property type="match status" value="1"/>
</dbReference>
<dbReference type="Pfam" id="PF00378">
    <property type="entry name" value="ECH_1"/>
    <property type="match status" value="1"/>
</dbReference>
<reference evidence="3 4" key="1">
    <citation type="journal article" date="2016" name="Front. Microbiol.">
        <title>Genomic Resource of Rice Seed Associated Bacteria.</title>
        <authorList>
            <person name="Midha S."/>
            <person name="Bansal K."/>
            <person name="Sharma S."/>
            <person name="Kumar N."/>
            <person name="Patil P.P."/>
            <person name="Chaudhry V."/>
            <person name="Patil P.B."/>
        </authorList>
    </citation>
    <scope>NUCLEOTIDE SEQUENCE [LARGE SCALE GENOMIC DNA]</scope>
    <source>
        <strain evidence="3 4">NS331</strain>
    </source>
</reference>
<evidence type="ECO:0000256" key="2">
    <source>
        <dbReference type="RuleBase" id="RU003707"/>
    </source>
</evidence>
<dbReference type="GO" id="GO:0004300">
    <property type="term" value="F:enoyl-CoA hydratase activity"/>
    <property type="evidence" value="ECO:0007669"/>
    <property type="project" value="UniProtKB-EC"/>
</dbReference>
<dbReference type="Proteomes" id="UP000072741">
    <property type="component" value="Unassembled WGS sequence"/>
</dbReference>
<dbReference type="RefSeq" id="WP_058642548.1">
    <property type="nucleotide sequence ID" value="NZ_LDSL01000081.1"/>
</dbReference>
<evidence type="ECO:0000256" key="1">
    <source>
        <dbReference type="ARBA" id="ARBA00005254"/>
    </source>
</evidence>
<dbReference type="PATRIC" id="fig|433924.3.peg.4821"/>
<proteinExistence type="inferred from homology"/>
<dbReference type="AlphaFoldDB" id="A0A147GSG4"/>
<dbReference type="NCBIfam" id="NF006107">
    <property type="entry name" value="PRK08258.1"/>
    <property type="match status" value="1"/>
</dbReference>
<dbReference type="SUPFAM" id="SSF52096">
    <property type="entry name" value="ClpP/crotonase"/>
    <property type="match status" value="1"/>
</dbReference>
<name>A0A147GSG4_9BURK</name>
<dbReference type="InterPro" id="IPR018376">
    <property type="entry name" value="Enoyl-CoA_hyd/isom_CS"/>
</dbReference>
<dbReference type="InterPro" id="IPR029045">
    <property type="entry name" value="ClpP/crotonase-like_dom_sf"/>
</dbReference>
<keyword evidence="3" id="KW-0456">Lyase</keyword>
<evidence type="ECO:0000313" key="3">
    <source>
        <dbReference type="EMBL" id="KTT20541.1"/>
    </source>
</evidence>
<dbReference type="InterPro" id="IPR001753">
    <property type="entry name" value="Enoyl-CoA_hydra/iso"/>
</dbReference>
<dbReference type="Gene3D" id="1.10.12.10">
    <property type="entry name" value="Lyase 2-enoyl-coa Hydratase, Chain A, domain 2"/>
    <property type="match status" value="1"/>
</dbReference>
<comment type="caution">
    <text evidence="3">The sequence shown here is derived from an EMBL/GenBank/DDBJ whole genome shotgun (WGS) entry which is preliminary data.</text>
</comment>
<dbReference type="InterPro" id="IPR014748">
    <property type="entry name" value="Enoyl-CoA_hydra_C"/>
</dbReference>
<dbReference type="Gene3D" id="3.90.226.10">
    <property type="entry name" value="2-enoyl-CoA Hydratase, Chain A, domain 1"/>
    <property type="match status" value="1"/>
</dbReference>
<dbReference type="CDD" id="cd06558">
    <property type="entry name" value="crotonase-like"/>
    <property type="match status" value="1"/>
</dbReference>
<protein>
    <submittedName>
        <fullName evidence="3">Enoyl-CoA hydratase</fullName>
        <ecNumber evidence="3">4.2.1.17</ecNumber>
    </submittedName>
</protein>
<keyword evidence="4" id="KW-1185">Reference proteome</keyword>
<dbReference type="OrthoDB" id="5291143at2"/>
<sequence>MSSDTIPRVDPALVAGNQRPLAGYEARHFQWSVKEGVATIVLNRPERKNPLTFDSYAELRDLFHQLKWADDVKAVVLTGSGGNFCSGGDVHEIIGPLVRLKAPELLMFTRMTGELVKTMRACPQPIVAAIDGVCAGAGAILAMASDLRLGTARSKTAFLFNRVGLAGCDMGACAMLPRIVGQGRASELLYTGRALGGEEGERWGFFNRLCAPEEVLAEAQKLAAQLTEGPSFANGITKTMLHQEWAMTIEQAIEAEAQAQALCMLTQDFTRAYEAFVAKQKPVFQGD</sequence>
<evidence type="ECO:0000313" key="4">
    <source>
        <dbReference type="Proteomes" id="UP000072741"/>
    </source>
</evidence>
<dbReference type="EC" id="4.2.1.17" evidence="3"/>
<organism evidence="3 4">
    <name type="scientific">Pseudacidovorax intermedius</name>
    <dbReference type="NCBI Taxonomy" id="433924"/>
    <lineage>
        <taxon>Bacteria</taxon>
        <taxon>Pseudomonadati</taxon>
        <taxon>Pseudomonadota</taxon>
        <taxon>Betaproteobacteria</taxon>
        <taxon>Burkholderiales</taxon>
        <taxon>Comamonadaceae</taxon>
        <taxon>Pseudacidovorax</taxon>
    </lineage>
</organism>
<dbReference type="PANTHER" id="PTHR43459">
    <property type="entry name" value="ENOYL-COA HYDRATASE"/>
    <property type="match status" value="1"/>
</dbReference>
<dbReference type="PANTHER" id="PTHR43459:SF1">
    <property type="entry name" value="EG:BACN32G11.4 PROTEIN"/>
    <property type="match status" value="1"/>
</dbReference>
<comment type="similarity">
    <text evidence="1 2">Belongs to the enoyl-CoA hydratase/isomerase family.</text>
</comment>
<gene>
    <name evidence="3" type="ORF">NS331_13750</name>
</gene>